<protein>
    <submittedName>
        <fullName evidence="2">Uncharacterized protein</fullName>
    </submittedName>
</protein>
<proteinExistence type="predicted"/>
<dbReference type="RefSeq" id="WP_127188330.1">
    <property type="nucleotide sequence ID" value="NZ_RZNJ01000003.1"/>
</dbReference>
<sequence length="77" mass="8090">MPLARLIVERAGGRSGSQDWGAFDFLSVPSPGDRVAAPFEGDVHHLTVISVHHRPVAAGSASGAAEADVVARWTSRE</sequence>
<dbReference type="OrthoDB" id="7410095at2"/>
<reference evidence="2 3" key="1">
    <citation type="journal article" date="2016" name="Int. J. Syst. Evol. Microbiol.">
        <title>Arsenicitalea aurantiaca gen. nov., sp. nov., a new member of the family Hyphomicrobiaceae, isolated from high-arsenic sediment.</title>
        <authorList>
            <person name="Mu Y."/>
            <person name="Zhou L."/>
            <person name="Zeng X.C."/>
            <person name="Liu L."/>
            <person name="Pan Y."/>
            <person name="Chen X."/>
            <person name="Wang J."/>
            <person name="Li S."/>
            <person name="Li W.J."/>
            <person name="Wang Y."/>
        </authorList>
    </citation>
    <scope>NUCLEOTIDE SEQUENCE [LARGE SCALE GENOMIC DNA]</scope>
    <source>
        <strain evidence="2 3">42-50</strain>
    </source>
</reference>
<keyword evidence="3" id="KW-1185">Reference proteome</keyword>
<evidence type="ECO:0000256" key="1">
    <source>
        <dbReference type="SAM" id="MobiDB-lite"/>
    </source>
</evidence>
<feature type="region of interest" description="Disordered" evidence="1">
    <location>
        <begin position="58"/>
        <end position="77"/>
    </location>
</feature>
<evidence type="ECO:0000313" key="3">
    <source>
        <dbReference type="Proteomes" id="UP000281547"/>
    </source>
</evidence>
<gene>
    <name evidence="2" type="ORF">EMQ25_09405</name>
</gene>
<organism evidence="2 3">
    <name type="scientific">Arsenicitalea aurantiaca</name>
    <dbReference type="NCBI Taxonomy" id="1783274"/>
    <lineage>
        <taxon>Bacteria</taxon>
        <taxon>Pseudomonadati</taxon>
        <taxon>Pseudomonadota</taxon>
        <taxon>Alphaproteobacteria</taxon>
        <taxon>Hyphomicrobiales</taxon>
        <taxon>Devosiaceae</taxon>
        <taxon>Arsenicitalea</taxon>
    </lineage>
</organism>
<evidence type="ECO:0000313" key="2">
    <source>
        <dbReference type="EMBL" id="RUT31084.1"/>
    </source>
</evidence>
<dbReference type="AlphaFoldDB" id="A0A433XAK4"/>
<dbReference type="Proteomes" id="UP000281547">
    <property type="component" value="Unassembled WGS sequence"/>
</dbReference>
<feature type="compositionally biased region" description="Low complexity" evidence="1">
    <location>
        <begin position="58"/>
        <end position="71"/>
    </location>
</feature>
<comment type="caution">
    <text evidence="2">The sequence shown here is derived from an EMBL/GenBank/DDBJ whole genome shotgun (WGS) entry which is preliminary data.</text>
</comment>
<accession>A0A433XAK4</accession>
<name>A0A433XAK4_9HYPH</name>
<dbReference type="EMBL" id="RZNJ01000003">
    <property type="protein sequence ID" value="RUT31084.1"/>
    <property type="molecule type" value="Genomic_DNA"/>
</dbReference>